<keyword evidence="3" id="KW-1185">Reference proteome</keyword>
<dbReference type="CDD" id="cd16936">
    <property type="entry name" value="HATPase_RsbW-like"/>
    <property type="match status" value="1"/>
</dbReference>
<dbReference type="AlphaFoldDB" id="A3IH99"/>
<name>A3IH99_9CHRO</name>
<evidence type="ECO:0000313" key="2">
    <source>
        <dbReference type="EMBL" id="EAZ94341.1"/>
    </source>
</evidence>
<sequence>MQSNNGDKKNQSLLKPFQLTVKTEIVALEKILVWFETIAKPYLPPKILWECKLALSEGFTNTVLYAHKNLPATMPIIINVNFYQTWVDILIWNQGAFFDLKAKLAELTQQNIDPLELESDRGLFFMDKLTDELDYIRVDSDKNCLKMKKLI</sequence>
<gene>
    <name evidence="2" type="ORF">CY0110_10712</name>
</gene>
<dbReference type="Proteomes" id="UP000003781">
    <property type="component" value="Unassembled WGS sequence"/>
</dbReference>
<evidence type="ECO:0000259" key="1">
    <source>
        <dbReference type="Pfam" id="PF13581"/>
    </source>
</evidence>
<accession>A3IH99</accession>
<keyword evidence="2" id="KW-0808">Transferase</keyword>
<dbReference type="Gene3D" id="3.30.565.10">
    <property type="entry name" value="Histidine kinase-like ATPase, C-terminal domain"/>
    <property type="match status" value="1"/>
</dbReference>
<proteinExistence type="predicted"/>
<dbReference type="InterPro" id="IPR036890">
    <property type="entry name" value="HATPase_C_sf"/>
</dbReference>
<dbReference type="Pfam" id="PF13581">
    <property type="entry name" value="HATPase_c_2"/>
    <property type="match status" value="1"/>
</dbReference>
<dbReference type="EMBL" id="AAXW01000001">
    <property type="protein sequence ID" value="EAZ94341.1"/>
    <property type="molecule type" value="Genomic_DNA"/>
</dbReference>
<protein>
    <submittedName>
        <fullName evidence="2">Putative Anti-Sigma regulatory factor (Ser/Thr protein kinase)</fullName>
    </submittedName>
</protein>
<feature type="domain" description="Histidine kinase/HSP90-like ATPase" evidence="1">
    <location>
        <begin position="27"/>
        <end position="149"/>
    </location>
</feature>
<organism evidence="2 3">
    <name type="scientific">Crocosphaera chwakensis CCY0110</name>
    <dbReference type="NCBI Taxonomy" id="391612"/>
    <lineage>
        <taxon>Bacteria</taxon>
        <taxon>Bacillati</taxon>
        <taxon>Cyanobacteriota</taxon>
        <taxon>Cyanophyceae</taxon>
        <taxon>Oscillatoriophycideae</taxon>
        <taxon>Chroococcales</taxon>
        <taxon>Aphanothecaceae</taxon>
        <taxon>Crocosphaera</taxon>
        <taxon>Crocosphaera chwakensis</taxon>
    </lineage>
</organism>
<comment type="caution">
    <text evidence="2">The sequence shown here is derived from an EMBL/GenBank/DDBJ whole genome shotgun (WGS) entry which is preliminary data.</text>
</comment>
<keyword evidence="2" id="KW-0418">Kinase</keyword>
<dbReference type="GO" id="GO:0016301">
    <property type="term" value="F:kinase activity"/>
    <property type="evidence" value="ECO:0007669"/>
    <property type="project" value="UniProtKB-KW"/>
</dbReference>
<reference evidence="2 3" key="1">
    <citation type="submission" date="2007-03" db="EMBL/GenBank/DDBJ databases">
        <authorList>
            <person name="Stal L."/>
            <person name="Ferriera S."/>
            <person name="Johnson J."/>
            <person name="Kravitz S."/>
            <person name="Beeson K."/>
            <person name="Sutton G."/>
            <person name="Rogers Y.-H."/>
            <person name="Friedman R."/>
            <person name="Frazier M."/>
            <person name="Venter J.C."/>
        </authorList>
    </citation>
    <scope>NUCLEOTIDE SEQUENCE [LARGE SCALE GENOMIC DNA]</scope>
    <source>
        <strain evidence="2 3">CCY0110</strain>
    </source>
</reference>
<dbReference type="eggNOG" id="COG2172">
    <property type="taxonomic scope" value="Bacteria"/>
</dbReference>
<dbReference type="InterPro" id="IPR003594">
    <property type="entry name" value="HATPase_dom"/>
</dbReference>
<evidence type="ECO:0000313" key="3">
    <source>
        <dbReference type="Proteomes" id="UP000003781"/>
    </source>
</evidence>